<keyword evidence="1" id="KW-0945">Host-virus interaction</keyword>
<evidence type="ECO:0000313" key="2">
    <source>
        <dbReference type="EMBL" id="CAB4124352.1"/>
    </source>
</evidence>
<dbReference type="GO" id="GO:0003677">
    <property type="term" value="F:DNA binding"/>
    <property type="evidence" value="ECO:0007669"/>
    <property type="project" value="UniProtKB-UniRule"/>
</dbReference>
<dbReference type="GO" id="GO:0016779">
    <property type="term" value="F:nucleotidyltransferase activity"/>
    <property type="evidence" value="ECO:0007669"/>
    <property type="project" value="UniProtKB-KW"/>
</dbReference>
<organism evidence="2">
    <name type="scientific">uncultured Caudovirales phage</name>
    <dbReference type="NCBI Taxonomy" id="2100421"/>
    <lineage>
        <taxon>Viruses</taxon>
        <taxon>Duplodnaviria</taxon>
        <taxon>Heunggongvirae</taxon>
        <taxon>Uroviricota</taxon>
        <taxon>Caudoviricetes</taxon>
        <taxon>Peduoviridae</taxon>
        <taxon>Maltschvirus</taxon>
        <taxon>Maltschvirus maltsch</taxon>
    </lineage>
</organism>
<comment type="subunit">
    <text evidence="1">Interacts with the host RNA polymerase catalytic core formed by RpoA, RpoB, RpoC and RpoZ to form the RNAP-gp55 holoenzyme. Part of the transcription activation complex containing host RNAP, the viral RNA polymerase sigma-like factor, the late transcription coactivator, and the sliding clamp. Interacts with the terminase large subunit; this interaction may load the terminase onto DNA for packaging.</text>
</comment>
<dbReference type="GO" id="GO:0019086">
    <property type="term" value="P:late viral transcription"/>
    <property type="evidence" value="ECO:0007669"/>
    <property type="project" value="UniProtKB-UniRule"/>
</dbReference>
<dbReference type="GO" id="GO:0016987">
    <property type="term" value="F:sigma factor activity"/>
    <property type="evidence" value="ECO:0007669"/>
    <property type="project" value="UniProtKB-UniRule"/>
</dbReference>
<reference evidence="2" key="1">
    <citation type="submission" date="2020-04" db="EMBL/GenBank/DDBJ databases">
        <authorList>
            <person name="Chiriac C."/>
            <person name="Salcher M."/>
            <person name="Ghai R."/>
            <person name="Kavagutti S V."/>
        </authorList>
    </citation>
    <scope>NUCLEOTIDE SEQUENCE</scope>
</reference>
<dbReference type="EMBL" id="LR796178">
    <property type="protein sequence ID" value="CAB4124352.1"/>
    <property type="molecule type" value="Genomic_DNA"/>
</dbReference>
<proteinExistence type="inferred from homology"/>
<comment type="caution">
    <text evidence="1">Lacks conserved residue(s) required for the propagation of feature annotation.</text>
</comment>
<keyword evidence="1" id="KW-0804">Transcription</keyword>
<sequence>MAKKNHYVNNADLLKTIEKYKLDCATSIAENTKKPKIPDYIGKCLMLIAENLSHKPNFISYTFRDEMIADGIENCIMYFDNFDPNKSKNPFAYFTQIIYFAFIRRIHKEKKQLYVKYKSTEHVGVLDEAEQFDSDEMGIRVTRQYEQYENISEFIDNYEKAKAKKKKSSKKSLELLMVDDELIEEVFVDG</sequence>
<gene>
    <name evidence="2" type="ORF">UFOVP49_190</name>
</gene>
<keyword evidence="1" id="KW-0548">Nucleotidyltransferase</keyword>
<dbReference type="InterPro" id="IPR046386">
    <property type="entry name" value="T4_sigma-like_factor"/>
</dbReference>
<evidence type="ECO:0000256" key="1">
    <source>
        <dbReference type="HAMAP-Rule" id="MF_04164"/>
    </source>
</evidence>
<keyword evidence="1" id="KW-1195">Viral transcription</keyword>
<dbReference type="HAMAP" id="MF_04164">
    <property type="entry name" value="T4_Sigma_like_factor"/>
    <property type="match status" value="1"/>
</dbReference>
<comment type="similarity">
    <text evidence="1">Belongs to the Tevenvirinae RNA polymerase sigma-like factor family.</text>
</comment>
<keyword evidence="1" id="KW-0238">DNA-binding</keyword>
<feature type="site" description="Interaction with host RNAP" evidence="1">
    <location>
        <position position="70"/>
    </location>
</feature>
<comment type="function">
    <text evidence="1">Plays a role in the transcription of the viral late genes by acting as a late promoter recognition subunit. Associates with host RNA polymerase (RNAP) core and thus replaces the host sigma-70/rpoD subunit in the complex. May also play a role in DNA packaging by interacting with the terminase subunit gp17.</text>
</comment>
<protein>
    <recommendedName>
        <fullName evidence="1">RNA polymerase sigma-like factor</fullName>
    </recommendedName>
    <alternativeName>
        <fullName evidence="1">Promoter specificity factor</fullName>
    </alternativeName>
</protein>
<name>A0A6J5KSV2_9CAUD</name>
<feature type="DNA-binding region" evidence="1">
    <location>
        <position position="110"/>
    </location>
</feature>
<keyword evidence="1" id="KW-0805">Transcription regulation</keyword>
<accession>A0A6J5KSV2</accession>
<feature type="site" description="Interaction with host RNAP" evidence="1">
    <location>
        <position position="66"/>
    </location>
</feature>
<keyword evidence="1" id="KW-0731">Sigma factor</keyword>
<feature type="site" description="Interaction with host RNAP" evidence="1">
    <location>
        <position position="73"/>
    </location>
</feature>
<keyword evidence="1" id="KW-0808">Transferase</keyword>